<organism evidence="3 4">
    <name type="scientific">Methylorubrum populi</name>
    <dbReference type="NCBI Taxonomy" id="223967"/>
    <lineage>
        <taxon>Bacteria</taxon>
        <taxon>Pseudomonadati</taxon>
        <taxon>Pseudomonadota</taxon>
        <taxon>Alphaproteobacteria</taxon>
        <taxon>Hyphomicrobiales</taxon>
        <taxon>Methylobacteriaceae</taxon>
        <taxon>Methylorubrum</taxon>
    </lineage>
</organism>
<dbReference type="InterPro" id="IPR029052">
    <property type="entry name" value="Metallo-depent_PP-like"/>
</dbReference>
<feature type="domain" description="Calcineurin-like phosphoesterase" evidence="2">
    <location>
        <begin position="30"/>
        <end position="249"/>
    </location>
</feature>
<dbReference type="PANTHER" id="PTHR37844">
    <property type="entry name" value="SER/THR PROTEIN PHOSPHATASE SUPERFAMILY (AFU_ORTHOLOGUE AFUA_1G14840)"/>
    <property type="match status" value="1"/>
</dbReference>
<dbReference type="Proteomes" id="UP000218288">
    <property type="component" value="Chromosome"/>
</dbReference>
<evidence type="ECO:0000259" key="2">
    <source>
        <dbReference type="Pfam" id="PF00149"/>
    </source>
</evidence>
<feature type="region of interest" description="Disordered" evidence="1">
    <location>
        <begin position="1"/>
        <end position="20"/>
    </location>
</feature>
<dbReference type="InterPro" id="IPR004843">
    <property type="entry name" value="Calcineurin-like_PHP"/>
</dbReference>
<evidence type="ECO:0000313" key="3">
    <source>
        <dbReference type="EMBL" id="BAU89068.1"/>
    </source>
</evidence>
<sequence>MTGRTNPAAGATPAGPPDIPAAAPASVLRVQMISDLHVDVADTRALKLAPGADLVVVAGDTCAGAATALATLRRHIPAPVPIVTVLGNHEHYGSTIEHELDRAREAAAHLDITLLEDEVAEIRGVRFLGCTLWTSYTLFGARHRAVAMAAALRGMNDHRAITIGRGSERQRFLPADAAALHAASVRFLDTTLALPFEGPSVVVTHHAPHPVCIAPRFGRDPLSASFASDLSALIDARQPACWISGHTHHAVDTRLGATRLVSNPHGYPGECRDSFDPALVIEIPLAPRGEECP</sequence>
<proteinExistence type="predicted"/>
<dbReference type="RefSeq" id="WP_238312687.1">
    <property type="nucleotide sequence ID" value="NZ_AP014809.1"/>
</dbReference>
<accession>A0A169QL57</accession>
<reference evidence="3 4" key="1">
    <citation type="journal article" date="2016" name="Genome Announc.">
        <title>Complete Genome Sequence of Methylobacterium populi P-1M, Isolated from Pink-Pigmented Household Biofilm.</title>
        <authorList>
            <person name="Morohoshi T."/>
            <person name="Ikeda T."/>
        </authorList>
    </citation>
    <scope>NUCLEOTIDE SEQUENCE [LARGE SCALE GENOMIC DNA]</scope>
    <source>
        <strain evidence="3 4">P-1M</strain>
    </source>
</reference>
<evidence type="ECO:0000256" key="1">
    <source>
        <dbReference type="SAM" id="MobiDB-lite"/>
    </source>
</evidence>
<dbReference type="GO" id="GO:0016787">
    <property type="term" value="F:hydrolase activity"/>
    <property type="evidence" value="ECO:0007669"/>
    <property type="project" value="InterPro"/>
</dbReference>
<dbReference type="Gene3D" id="3.60.21.10">
    <property type="match status" value="2"/>
</dbReference>
<evidence type="ECO:0000313" key="4">
    <source>
        <dbReference type="Proteomes" id="UP000218288"/>
    </source>
</evidence>
<dbReference type="Pfam" id="PF00149">
    <property type="entry name" value="Metallophos"/>
    <property type="match status" value="1"/>
</dbReference>
<dbReference type="AlphaFoldDB" id="A0A169QL57"/>
<protein>
    <submittedName>
        <fullName evidence="3">Metallophosphoesterase</fullName>
    </submittedName>
</protein>
<name>A0A169QL57_9HYPH</name>
<dbReference type="PANTHER" id="PTHR37844:SF2">
    <property type="entry name" value="SER_THR PROTEIN PHOSPHATASE SUPERFAMILY (AFU_ORTHOLOGUE AFUA_1G14840)"/>
    <property type="match status" value="1"/>
</dbReference>
<dbReference type="EMBL" id="AP014809">
    <property type="protein sequence ID" value="BAU89068.1"/>
    <property type="molecule type" value="Genomic_DNA"/>
</dbReference>
<gene>
    <name evidence="3" type="ORF">MPPM_0463</name>
</gene>
<dbReference type="SUPFAM" id="SSF56300">
    <property type="entry name" value="Metallo-dependent phosphatases"/>
    <property type="match status" value="1"/>
</dbReference>